<keyword evidence="2" id="KW-1185">Reference proteome</keyword>
<dbReference type="EMBL" id="OZ021741">
    <property type="protein sequence ID" value="CAK9326636.1"/>
    <property type="molecule type" value="Genomic_DNA"/>
</dbReference>
<dbReference type="Proteomes" id="UP001642487">
    <property type="component" value="Chromosome 7"/>
</dbReference>
<reference evidence="1 2" key="1">
    <citation type="submission" date="2024-03" db="EMBL/GenBank/DDBJ databases">
        <authorList>
            <person name="Gkanogiannis A."/>
            <person name="Becerra Lopez-Lavalle L."/>
        </authorList>
    </citation>
    <scope>NUCLEOTIDE SEQUENCE [LARGE SCALE GENOMIC DNA]</scope>
</reference>
<sequence>MQKTLIWKLTVVRRTRRCRRNMVGVTISQLKKNQERESDDRSGEKVKLKLKFGIADLKTGSLLFLKVIAKFSTIKILEMEKEND</sequence>
<protein>
    <submittedName>
        <fullName evidence="1">Uncharacterized protein</fullName>
    </submittedName>
</protein>
<proteinExistence type="predicted"/>
<name>A0ABP0Z4I9_9ROSI</name>
<evidence type="ECO:0000313" key="1">
    <source>
        <dbReference type="EMBL" id="CAK9326636.1"/>
    </source>
</evidence>
<accession>A0ABP0Z4I9</accession>
<gene>
    <name evidence="1" type="ORF">CITCOLO1_LOCUS18990</name>
</gene>
<evidence type="ECO:0000313" key="2">
    <source>
        <dbReference type="Proteomes" id="UP001642487"/>
    </source>
</evidence>
<organism evidence="1 2">
    <name type="scientific">Citrullus colocynthis</name>
    <name type="common">colocynth</name>
    <dbReference type="NCBI Taxonomy" id="252529"/>
    <lineage>
        <taxon>Eukaryota</taxon>
        <taxon>Viridiplantae</taxon>
        <taxon>Streptophyta</taxon>
        <taxon>Embryophyta</taxon>
        <taxon>Tracheophyta</taxon>
        <taxon>Spermatophyta</taxon>
        <taxon>Magnoliopsida</taxon>
        <taxon>eudicotyledons</taxon>
        <taxon>Gunneridae</taxon>
        <taxon>Pentapetalae</taxon>
        <taxon>rosids</taxon>
        <taxon>fabids</taxon>
        <taxon>Cucurbitales</taxon>
        <taxon>Cucurbitaceae</taxon>
        <taxon>Benincaseae</taxon>
        <taxon>Citrullus</taxon>
    </lineage>
</organism>